<protein>
    <recommendedName>
        <fullName evidence="13">CDP-diacylglycerol--glycerol-3-phosphate 3-phosphatidyltransferase</fullName>
    </recommendedName>
</protein>
<feature type="transmembrane region" description="Helical" evidence="11">
    <location>
        <begin position="97"/>
        <end position="120"/>
    </location>
</feature>
<organism evidence="12">
    <name type="scientific">marine sediment metagenome</name>
    <dbReference type="NCBI Taxonomy" id="412755"/>
    <lineage>
        <taxon>unclassified sequences</taxon>
        <taxon>metagenomes</taxon>
        <taxon>ecological metagenomes</taxon>
    </lineage>
</organism>
<dbReference type="EMBL" id="LAZR01000550">
    <property type="protein sequence ID" value="KKN64585.1"/>
    <property type="molecule type" value="Genomic_DNA"/>
</dbReference>
<comment type="subcellular location">
    <subcellularLocation>
        <location evidence="1">Membrane</location>
        <topology evidence="1">Multi-pass membrane protein</topology>
    </subcellularLocation>
</comment>
<feature type="transmembrane region" description="Helical" evidence="11">
    <location>
        <begin position="132"/>
        <end position="151"/>
    </location>
</feature>
<evidence type="ECO:0008006" key="13">
    <source>
        <dbReference type="Google" id="ProtNLM"/>
    </source>
</evidence>
<evidence type="ECO:0000256" key="4">
    <source>
        <dbReference type="ARBA" id="ARBA00022679"/>
    </source>
</evidence>
<dbReference type="InterPro" id="IPR000462">
    <property type="entry name" value="CDP-OH_P_trans"/>
</dbReference>
<keyword evidence="5 11" id="KW-0812">Transmembrane</keyword>
<name>A0A0F9S6T2_9ZZZZ</name>
<dbReference type="InterPro" id="IPR004570">
    <property type="entry name" value="Phosphatidylglycerol_P_synth"/>
</dbReference>
<dbReference type="Pfam" id="PF01066">
    <property type="entry name" value="CDP-OH_P_transf"/>
    <property type="match status" value="1"/>
</dbReference>
<keyword evidence="6 11" id="KW-1133">Transmembrane helix</keyword>
<evidence type="ECO:0000256" key="7">
    <source>
        <dbReference type="ARBA" id="ARBA00023098"/>
    </source>
</evidence>
<keyword evidence="8 11" id="KW-0472">Membrane</keyword>
<dbReference type="Gene3D" id="1.20.120.1760">
    <property type="match status" value="1"/>
</dbReference>
<evidence type="ECO:0000256" key="3">
    <source>
        <dbReference type="ARBA" id="ARBA00022516"/>
    </source>
</evidence>
<feature type="transmembrane region" description="Helical" evidence="11">
    <location>
        <begin position="163"/>
        <end position="184"/>
    </location>
</feature>
<comment type="similarity">
    <text evidence="2">Belongs to the CDP-alcohol phosphatidyltransferase class-I family.</text>
</comment>
<dbReference type="PROSITE" id="PS00379">
    <property type="entry name" value="CDP_ALCOHOL_P_TRANSF"/>
    <property type="match status" value="1"/>
</dbReference>
<dbReference type="GO" id="GO:0008444">
    <property type="term" value="F:CDP-diacylglycerol-glycerol-3-phosphate 3-phosphatidyltransferase activity"/>
    <property type="evidence" value="ECO:0007669"/>
    <property type="project" value="InterPro"/>
</dbReference>
<keyword evidence="7" id="KW-0443">Lipid metabolism</keyword>
<evidence type="ECO:0000256" key="5">
    <source>
        <dbReference type="ARBA" id="ARBA00022692"/>
    </source>
</evidence>
<dbReference type="PANTHER" id="PTHR14269">
    <property type="entry name" value="CDP-DIACYLGLYCEROL--GLYCEROL-3-PHOSPHATE 3-PHOSPHATIDYLTRANSFERASE-RELATED"/>
    <property type="match status" value="1"/>
</dbReference>
<keyword evidence="9" id="KW-0594">Phospholipid biosynthesis</keyword>
<evidence type="ECO:0000256" key="6">
    <source>
        <dbReference type="ARBA" id="ARBA00022989"/>
    </source>
</evidence>
<comment type="caution">
    <text evidence="12">The sequence shown here is derived from an EMBL/GenBank/DDBJ whole genome shotgun (WGS) entry which is preliminary data.</text>
</comment>
<dbReference type="InterPro" id="IPR048254">
    <property type="entry name" value="CDP_ALCOHOL_P_TRANSF_CS"/>
</dbReference>
<feature type="transmembrane region" description="Helical" evidence="11">
    <location>
        <begin position="12"/>
        <end position="32"/>
    </location>
</feature>
<proteinExistence type="inferred from homology"/>
<evidence type="ECO:0000256" key="8">
    <source>
        <dbReference type="ARBA" id="ARBA00023136"/>
    </source>
</evidence>
<dbReference type="PIRSF" id="PIRSF000847">
    <property type="entry name" value="Phos_ph_gly_syn"/>
    <property type="match status" value="1"/>
</dbReference>
<evidence type="ECO:0000256" key="11">
    <source>
        <dbReference type="SAM" id="Phobius"/>
    </source>
</evidence>
<dbReference type="InterPro" id="IPR050324">
    <property type="entry name" value="CDP-alcohol_PTase-I"/>
</dbReference>
<dbReference type="InterPro" id="IPR043130">
    <property type="entry name" value="CDP-OH_PTrfase_TM_dom"/>
</dbReference>
<dbReference type="AlphaFoldDB" id="A0A0F9S6T2"/>
<keyword evidence="4" id="KW-0808">Transferase</keyword>
<evidence type="ECO:0000313" key="12">
    <source>
        <dbReference type="EMBL" id="KKN64585.1"/>
    </source>
</evidence>
<evidence type="ECO:0000256" key="9">
    <source>
        <dbReference type="ARBA" id="ARBA00023209"/>
    </source>
</evidence>
<evidence type="ECO:0000256" key="1">
    <source>
        <dbReference type="ARBA" id="ARBA00004141"/>
    </source>
</evidence>
<sequence>MRIEEKNSLLNLPNILSLLRILLIPVFLALMIRGKIMAASAVFFFAGFTDVLDGAAARLLHQKTKIGALLDPAGDKLLMTSAFIVLAIPSLNSPHIIPLWLTIAVISRDLFIVSSAFALYKLRGQKTFLPSFWGKSSTVCQFIVLVLVLFFNSFQISFPYLRLLYFLTLALTLLSGAHYFYIGFKIISVPKKS</sequence>
<dbReference type="PANTHER" id="PTHR14269:SF11">
    <property type="entry name" value="CDP-DIACYLGLYCEROL--GLYCEROL-3-PHOSPHATE 3-PHOSPHATIDYLTRANSFERASE"/>
    <property type="match status" value="1"/>
</dbReference>
<gene>
    <name evidence="12" type="ORF">LCGC14_0490110</name>
</gene>
<accession>A0A0F9S6T2</accession>
<evidence type="ECO:0000256" key="2">
    <source>
        <dbReference type="ARBA" id="ARBA00010441"/>
    </source>
</evidence>
<reference evidence="12" key="1">
    <citation type="journal article" date="2015" name="Nature">
        <title>Complex archaea that bridge the gap between prokaryotes and eukaryotes.</title>
        <authorList>
            <person name="Spang A."/>
            <person name="Saw J.H."/>
            <person name="Jorgensen S.L."/>
            <person name="Zaremba-Niedzwiedzka K."/>
            <person name="Martijn J."/>
            <person name="Lind A.E."/>
            <person name="van Eijk R."/>
            <person name="Schleper C."/>
            <person name="Guy L."/>
            <person name="Ettema T.J."/>
        </authorList>
    </citation>
    <scope>NUCLEOTIDE SEQUENCE</scope>
</reference>
<keyword evidence="10" id="KW-1208">Phospholipid metabolism</keyword>
<evidence type="ECO:0000256" key="10">
    <source>
        <dbReference type="ARBA" id="ARBA00023264"/>
    </source>
</evidence>
<dbReference type="GO" id="GO:0016020">
    <property type="term" value="C:membrane"/>
    <property type="evidence" value="ECO:0007669"/>
    <property type="project" value="UniProtKB-SubCell"/>
</dbReference>
<keyword evidence="3" id="KW-0444">Lipid biosynthesis</keyword>
<dbReference type="GO" id="GO:0046474">
    <property type="term" value="P:glycerophospholipid biosynthetic process"/>
    <property type="evidence" value="ECO:0007669"/>
    <property type="project" value="TreeGrafter"/>
</dbReference>